<evidence type="ECO:0000256" key="5">
    <source>
        <dbReference type="ARBA" id="ARBA00023136"/>
    </source>
</evidence>
<dbReference type="EMBL" id="CP084930">
    <property type="protein sequence ID" value="USI74351.1"/>
    <property type="molecule type" value="Genomic_DNA"/>
</dbReference>
<dbReference type="InterPro" id="IPR010920">
    <property type="entry name" value="LSM_dom_sf"/>
</dbReference>
<dbReference type="Gene3D" id="1.10.287.1260">
    <property type="match status" value="1"/>
</dbReference>
<keyword evidence="3 6" id="KW-0812">Transmembrane</keyword>
<feature type="transmembrane region" description="Helical" evidence="6">
    <location>
        <begin position="405"/>
        <end position="433"/>
    </location>
</feature>
<feature type="transmembrane region" description="Helical" evidence="6">
    <location>
        <begin position="203"/>
        <end position="229"/>
    </location>
</feature>
<dbReference type="RefSeq" id="WP_252168154.1">
    <property type="nucleotide sequence ID" value="NZ_CP084930.1"/>
</dbReference>
<name>A0ABY4XC96_9SPHN</name>
<feature type="transmembrane region" description="Helical" evidence="6">
    <location>
        <begin position="130"/>
        <end position="151"/>
    </location>
</feature>
<dbReference type="InterPro" id="IPR023408">
    <property type="entry name" value="MscS_beta-dom_sf"/>
</dbReference>
<keyword evidence="4 6" id="KW-1133">Transmembrane helix</keyword>
<evidence type="ECO:0000313" key="8">
    <source>
        <dbReference type="EMBL" id="USI74351.1"/>
    </source>
</evidence>
<keyword evidence="5 6" id="KW-0472">Membrane</keyword>
<dbReference type="InterPro" id="IPR006685">
    <property type="entry name" value="MscS_channel_2nd"/>
</dbReference>
<dbReference type="SUPFAM" id="SSF50182">
    <property type="entry name" value="Sm-like ribonucleoproteins"/>
    <property type="match status" value="1"/>
</dbReference>
<feature type="transmembrane region" description="Helical" evidence="6">
    <location>
        <begin position="376"/>
        <end position="399"/>
    </location>
</feature>
<evidence type="ECO:0000313" key="9">
    <source>
        <dbReference type="Proteomes" id="UP001056937"/>
    </source>
</evidence>
<feature type="domain" description="Mechanosensitive ion channel MscS" evidence="7">
    <location>
        <begin position="422"/>
        <end position="487"/>
    </location>
</feature>
<feature type="transmembrane region" description="Helical" evidence="6">
    <location>
        <begin position="51"/>
        <end position="73"/>
    </location>
</feature>
<gene>
    <name evidence="8" type="ORF">LHA26_07860</name>
</gene>
<dbReference type="InterPro" id="IPR052702">
    <property type="entry name" value="MscS-like_channel"/>
</dbReference>
<accession>A0ABY4XC96</accession>
<evidence type="ECO:0000256" key="3">
    <source>
        <dbReference type="ARBA" id="ARBA00022692"/>
    </source>
</evidence>
<evidence type="ECO:0000256" key="4">
    <source>
        <dbReference type="ARBA" id="ARBA00022989"/>
    </source>
</evidence>
<sequence>MAQPLRGGDAPVTMVALVVAGVLLMLPLRVLAIRLVARLLGRQGDGSLKPVLQAVLSVLISLLAFGFGAALILHGVEAGLPLLAITRQLGQTAVAGAATFGFAFGLGRALRAEPPERRPLPPTLVPDHVYALYLPLWGLMLALSGLTEQVAALTHASDSSRALAHGLVLLVEALLLGGFLVAIGRSRDAAMREADYSPASASLALTALAWGVLLVGLIGFLVGAISFAVLLYQELIWVMLVAAFAMLLVRTLDAAIDWGLRGDRAPRRFATHVVGIRPERLNQAALLLGAAATLLIWLSAISLMIAPLGSRGVALVDTLRGGALLVELRRLHVRPGTLAAALGVLIAGVALMRMLKRWLDTRFLPATALDTGTRAAIVTGIGYACILVILLAVTAALGIDLNKVTLIAGALSVGIGFGLQSIIQNFVSGVILLAERPVKVGDWVSVAGAEGSVRHIRVRATEVVTADGSVAIVPNSSFISSAVTNRTGAGIVGRIEVPVRVGGLPGAKAAHDRVLALVETLDGLRTDPAPRLLFTDMTADGYGFTLRVYAAAGQSLAEMRSRLLYALADGLGEDLKVTLG</sequence>
<reference evidence="8" key="1">
    <citation type="journal article" date="2022" name="Toxins">
        <title>Genomic Analysis of Sphingopyxis sp. USTB-05 for Biodegrading Cyanobacterial Hepatotoxins.</title>
        <authorList>
            <person name="Liu C."/>
            <person name="Xu Q."/>
            <person name="Zhao Z."/>
            <person name="Zhang H."/>
            <person name="Liu X."/>
            <person name="Yin C."/>
            <person name="Liu Y."/>
            <person name="Yan H."/>
        </authorList>
    </citation>
    <scope>NUCLEOTIDE SEQUENCE</scope>
    <source>
        <strain evidence="8">NBD5</strain>
    </source>
</reference>
<dbReference type="PANTHER" id="PTHR30347:SF9">
    <property type="entry name" value="MINICONDUCTANCE MECHANOSENSITIVE CHANNEL MSCM"/>
    <property type="match status" value="1"/>
</dbReference>
<feature type="transmembrane region" description="Helical" evidence="6">
    <location>
        <begin position="235"/>
        <end position="260"/>
    </location>
</feature>
<dbReference type="Gene3D" id="2.30.30.60">
    <property type="match status" value="1"/>
</dbReference>
<dbReference type="Proteomes" id="UP001056937">
    <property type="component" value="Chromosome 1"/>
</dbReference>
<organism evidence="8 9">
    <name type="scientific">Sphingomonas morindae</name>
    <dbReference type="NCBI Taxonomy" id="1541170"/>
    <lineage>
        <taxon>Bacteria</taxon>
        <taxon>Pseudomonadati</taxon>
        <taxon>Pseudomonadota</taxon>
        <taxon>Alphaproteobacteria</taxon>
        <taxon>Sphingomonadales</taxon>
        <taxon>Sphingomonadaceae</taxon>
        <taxon>Sphingomonas</taxon>
    </lineage>
</organism>
<dbReference type="Pfam" id="PF00924">
    <property type="entry name" value="MS_channel_2nd"/>
    <property type="match status" value="1"/>
</dbReference>
<evidence type="ECO:0000259" key="7">
    <source>
        <dbReference type="Pfam" id="PF00924"/>
    </source>
</evidence>
<dbReference type="PANTHER" id="PTHR30347">
    <property type="entry name" value="POTASSIUM CHANNEL RELATED"/>
    <property type="match status" value="1"/>
</dbReference>
<keyword evidence="9" id="KW-1185">Reference proteome</keyword>
<proteinExistence type="inferred from homology"/>
<evidence type="ECO:0000256" key="6">
    <source>
        <dbReference type="SAM" id="Phobius"/>
    </source>
</evidence>
<feature type="transmembrane region" description="Helical" evidence="6">
    <location>
        <begin position="336"/>
        <end position="355"/>
    </location>
</feature>
<protein>
    <submittedName>
        <fullName evidence="8">Mechanosensitive ion channel</fullName>
    </submittedName>
</protein>
<comment type="subcellular location">
    <subcellularLocation>
        <location evidence="1">Membrane</location>
        <topology evidence="1">Multi-pass membrane protein</topology>
    </subcellularLocation>
</comment>
<dbReference type="SUPFAM" id="SSF82861">
    <property type="entry name" value="Mechanosensitive channel protein MscS (YggB), transmembrane region"/>
    <property type="match status" value="1"/>
</dbReference>
<comment type="similarity">
    <text evidence="2">Belongs to the MscS (TC 1.A.23) family.</text>
</comment>
<feature type="transmembrane region" description="Helical" evidence="6">
    <location>
        <begin position="93"/>
        <end position="110"/>
    </location>
</feature>
<feature type="transmembrane region" description="Helical" evidence="6">
    <location>
        <begin position="163"/>
        <end position="183"/>
    </location>
</feature>
<feature type="transmembrane region" description="Helical" evidence="6">
    <location>
        <begin position="281"/>
        <end position="306"/>
    </location>
</feature>
<evidence type="ECO:0000256" key="1">
    <source>
        <dbReference type="ARBA" id="ARBA00004141"/>
    </source>
</evidence>
<feature type="transmembrane region" description="Helical" evidence="6">
    <location>
        <begin position="12"/>
        <end position="31"/>
    </location>
</feature>
<evidence type="ECO:0000256" key="2">
    <source>
        <dbReference type="ARBA" id="ARBA00008017"/>
    </source>
</evidence>
<dbReference type="InterPro" id="IPR011014">
    <property type="entry name" value="MscS_channel_TM-2"/>
</dbReference>